<dbReference type="EMBL" id="SNRY01006211">
    <property type="protein sequence ID" value="KAA6313099.1"/>
    <property type="molecule type" value="Genomic_DNA"/>
</dbReference>
<dbReference type="AlphaFoldDB" id="A0A5J4PWL6"/>
<accession>A0A5J4PWL6</accession>
<protein>
    <submittedName>
        <fullName evidence="2">Uncharacterized protein</fullName>
    </submittedName>
</protein>
<sequence>MIELEDKMKGVNRQLSGLEKGTQEWIEKNNELQRLKTEYDKLFEGIGLGSLSLKELRNRQAELNAVLRQLPCNSPLYAQYKKQLDEINARMKELRGTAVQTQDSLSELADGFNKYAGMVAGAVASITGITLVIRKCVDDFAQLEETEAGVMKYTGMAREEVKGLNEEFKKMDTRTPVNGSMNWQPMPEGLAYKVNRIY</sequence>
<organism evidence="2">
    <name type="scientific">termite gut metagenome</name>
    <dbReference type="NCBI Taxonomy" id="433724"/>
    <lineage>
        <taxon>unclassified sequences</taxon>
        <taxon>metagenomes</taxon>
        <taxon>organismal metagenomes</taxon>
    </lineage>
</organism>
<gene>
    <name evidence="2" type="ORF">EZS27_036075</name>
</gene>
<evidence type="ECO:0000256" key="1">
    <source>
        <dbReference type="SAM" id="Coils"/>
    </source>
</evidence>
<name>A0A5J4PWL6_9ZZZZ</name>
<feature type="coiled-coil region" evidence="1">
    <location>
        <begin position="77"/>
        <end position="104"/>
    </location>
</feature>
<keyword evidence="1" id="KW-0175">Coiled coil</keyword>
<comment type="caution">
    <text evidence="2">The sequence shown here is derived from an EMBL/GenBank/DDBJ whole genome shotgun (WGS) entry which is preliminary data.</text>
</comment>
<proteinExistence type="predicted"/>
<reference evidence="2" key="1">
    <citation type="submission" date="2019-03" db="EMBL/GenBank/DDBJ databases">
        <title>Single cell metagenomics reveals metabolic interactions within the superorganism composed of flagellate Streblomastix strix and complex community of Bacteroidetes bacteria on its surface.</title>
        <authorList>
            <person name="Treitli S.C."/>
            <person name="Kolisko M."/>
            <person name="Husnik F."/>
            <person name="Keeling P."/>
            <person name="Hampl V."/>
        </authorList>
    </citation>
    <scope>NUCLEOTIDE SEQUENCE</scope>
    <source>
        <strain evidence="2">STM</strain>
    </source>
</reference>
<evidence type="ECO:0000313" key="2">
    <source>
        <dbReference type="EMBL" id="KAA6313099.1"/>
    </source>
</evidence>